<dbReference type="GO" id="GO:0005829">
    <property type="term" value="C:cytosol"/>
    <property type="evidence" value="ECO:0007669"/>
    <property type="project" value="TreeGrafter"/>
</dbReference>
<evidence type="ECO:0000256" key="3">
    <source>
        <dbReference type="ARBA" id="ARBA00005046"/>
    </source>
</evidence>
<dbReference type="Gene3D" id="2.40.340.10">
    <property type="entry name" value="MoeA, C-terminal, domain IV"/>
    <property type="match status" value="1"/>
</dbReference>
<dbReference type="FunFam" id="2.170.190.11:FF:000001">
    <property type="entry name" value="Molybdopterin molybdenumtransferase"/>
    <property type="match status" value="1"/>
</dbReference>
<evidence type="ECO:0000256" key="1">
    <source>
        <dbReference type="ARBA" id="ARBA00001946"/>
    </source>
</evidence>
<dbReference type="InterPro" id="IPR005111">
    <property type="entry name" value="MoeA_C_domain_IV"/>
</dbReference>
<dbReference type="FunFam" id="3.40.980.10:FF:000004">
    <property type="entry name" value="Molybdopterin molybdenumtransferase"/>
    <property type="match status" value="1"/>
</dbReference>
<comment type="pathway">
    <text evidence="3 11">Cofactor biosynthesis; molybdopterin biosynthesis.</text>
</comment>
<name>A0A6I2FBF1_9MICO</name>
<proteinExistence type="inferred from homology"/>
<dbReference type="CDD" id="cd00887">
    <property type="entry name" value="MoeA"/>
    <property type="match status" value="1"/>
</dbReference>
<keyword evidence="9 11" id="KW-0501">Molybdenum cofactor biosynthesis</keyword>
<dbReference type="Gene3D" id="3.40.980.10">
    <property type="entry name" value="MoaB/Mog-like domain"/>
    <property type="match status" value="1"/>
</dbReference>
<evidence type="ECO:0000313" key="13">
    <source>
        <dbReference type="EMBL" id="MRG61147.1"/>
    </source>
</evidence>
<evidence type="ECO:0000256" key="6">
    <source>
        <dbReference type="ARBA" id="ARBA00022679"/>
    </source>
</evidence>
<evidence type="ECO:0000256" key="7">
    <source>
        <dbReference type="ARBA" id="ARBA00022723"/>
    </source>
</evidence>
<dbReference type="InterPro" id="IPR005110">
    <property type="entry name" value="MoeA_linker/N"/>
</dbReference>
<accession>A0A6I2FBF1</accession>
<feature type="domain" description="MoaB/Mog" evidence="12">
    <location>
        <begin position="193"/>
        <end position="332"/>
    </location>
</feature>
<keyword evidence="6 11" id="KW-0808">Transferase</keyword>
<comment type="cofactor">
    <cofactor evidence="1 11">
        <name>Mg(2+)</name>
        <dbReference type="ChEBI" id="CHEBI:18420"/>
    </cofactor>
</comment>
<evidence type="ECO:0000256" key="4">
    <source>
        <dbReference type="ARBA" id="ARBA00010763"/>
    </source>
</evidence>
<keyword evidence="7 11" id="KW-0479">Metal-binding</keyword>
<comment type="caution">
    <text evidence="13">The sequence shown here is derived from an EMBL/GenBank/DDBJ whole genome shotgun (WGS) entry which is preliminary data.</text>
</comment>
<sequence length="417" mass="41889">MSDTPPVEVEVHLADLLAATHRLPAVTVPLAAALGRVLATDVVAVQPVPRFDNSAMDGYAVRRADVIGASEADPVALDVIGEVAAGSADDPPLFPGQAVRIMTGAALPTAADAVVPVEHTAGYRASRAWAEVGASVEVVVPAVAGAHVRRAGEDLSVGDLVLPAGVVLTPFRLGAAAAAGVGEVEVVRAPRVAVVATGDELVPPGTVPARGQIPESNSVLLAAAVARAGGEVVSVARVGDDPADLLAHLDRLATERSPDLVVCTGGVSVGAHDVVKAALTGRGVTFRGVAMQPGKPQAFGRLDSGALCVGLPGNPVSVAVSFEVFVRPALQAMQGLAPVGAARTEAEVADGWRSPPGRRQFMPIAFGADGRIRRATGGGSGSHLAGGLAQAEGFAIVAAEASEVSPGDRLPVMLVES</sequence>
<dbReference type="SUPFAM" id="SSF53218">
    <property type="entry name" value="Molybdenum cofactor biosynthesis proteins"/>
    <property type="match status" value="1"/>
</dbReference>
<dbReference type="Gene3D" id="3.90.105.10">
    <property type="entry name" value="Molybdopterin biosynthesis moea protein, domain 2"/>
    <property type="match status" value="1"/>
</dbReference>
<dbReference type="Pfam" id="PF03453">
    <property type="entry name" value="MoeA_N"/>
    <property type="match status" value="1"/>
</dbReference>
<evidence type="ECO:0000256" key="2">
    <source>
        <dbReference type="ARBA" id="ARBA00002901"/>
    </source>
</evidence>
<dbReference type="PANTHER" id="PTHR10192">
    <property type="entry name" value="MOLYBDOPTERIN BIOSYNTHESIS PROTEIN"/>
    <property type="match status" value="1"/>
</dbReference>
<reference evidence="13 14" key="1">
    <citation type="submission" date="2019-10" db="EMBL/GenBank/DDBJ databases">
        <authorList>
            <person name="Nie G."/>
            <person name="Ming H."/>
            <person name="Yi B."/>
        </authorList>
    </citation>
    <scope>NUCLEOTIDE SEQUENCE [LARGE SCALE GENOMIC DNA]</scope>
    <source>
        <strain evidence="13 14">CFH 90414</strain>
    </source>
</reference>
<dbReference type="SUPFAM" id="SSF63867">
    <property type="entry name" value="MoeA C-terminal domain-like"/>
    <property type="match status" value="1"/>
</dbReference>
<comment type="function">
    <text evidence="2 11">Catalyzes the insertion of molybdate into adenylated molybdopterin with the concomitant release of AMP.</text>
</comment>
<dbReference type="GO" id="GO:0006777">
    <property type="term" value="P:Mo-molybdopterin cofactor biosynthetic process"/>
    <property type="evidence" value="ECO:0007669"/>
    <property type="project" value="UniProtKB-UniRule"/>
</dbReference>
<dbReference type="NCBIfam" id="TIGR00177">
    <property type="entry name" value="molyb_syn"/>
    <property type="match status" value="1"/>
</dbReference>
<dbReference type="InterPro" id="IPR001453">
    <property type="entry name" value="MoaB/Mog_dom"/>
</dbReference>
<dbReference type="GO" id="GO:0061599">
    <property type="term" value="F:molybdopterin molybdotransferase activity"/>
    <property type="evidence" value="ECO:0007669"/>
    <property type="project" value="UniProtKB-UniRule"/>
</dbReference>
<dbReference type="SMART" id="SM00852">
    <property type="entry name" value="MoCF_biosynth"/>
    <property type="match status" value="1"/>
</dbReference>
<evidence type="ECO:0000259" key="12">
    <source>
        <dbReference type="SMART" id="SM00852"/>
    </source>
</evidence>
<dbReference type="InterPro" id="IPR036688">
    <property type="entry name" value="MoeA_C_domain_IV_sf"/>
</dbReference>
<evidence type="ECO:0000256" key="11">
    <source>
        <dbReference type="RuleBase" id="RU365090"/>
    </source>
</evidence>
<dbReference type="AlphaFoldDB" id="A0A6I2FBF1"/>
<dbReference type="RefSeq" id="WP_153685576.1">
    <property type="nucleotide sequence ID" value="NZ_WJIF01000010.1"/>
</dbReference>
<keyword evidence="5 11" id="KW-0500">Molybdenum</keyword>
<evidence type="ECO:0000256" key="9">
    <source>
        <dbReference type="ARBA" id="ARBA00023150"/>
    </source>
</evidence>
<dbReference type="Proteomes" id="UP000431080">
    <property type="component" value="Unassembled WGS sequence"/>
</dbReference>
<dbReference type="UniPathway" id="UPA00344"/>
<dbReference type="InterPro" id="IPR036135">
    <property type="entry name" value="MoeA_linker/N_sf"/>
</dbReference>
<gene>
    <name evidence="13" type="ORF">GE115_14930</name>
</gene>
<dbReference type="EC" id="2.10.1.1" evidence="11"/>
<organism evidence="13 14">
    <name type="scientific">Agromyces agglutinans</name>
    <dbReference type="NCBI Taxonomy" id="2662258"/>
    <lineage>
        <taxon>Bacteria</taxon>
        <taxon>Bacillati</taxon>
        <taxon>Actinomycetota</taxon>
        <taxon>Actinomycetes</taxon>
        <taxon>Micrococcales</taxon>
        <taxon>Microbacteriaceae</taxon>
        <taxon>Agromyces</taxon>
    </lineage>
</organism>
<evidence type="ECO:0000256" key="8">
    <source>
        <dbReference type="ARBA" id="ARBA00022842"/>
    </source>
</evidence>
<evidence type="ECO:0000256" key="5">
    <source>
        <dbReference type="ARBA" id="ARBA00022505"/>
    </source>
</evidence>
<comment type="similarity">
    <text evidence="4 11">Belongs to the MoeA family.</text>
</comment>
<evidence type="ECO:0000256" key="10">
    <source>
        <dbReference type="ARBA" id="ARBA00047317"/>
    </source>
</evidence>
<dbReference type="PANTHER" id="PTHR10192:SF5">
    <property type="entry name" value="GEPHYRIN"/>
    <property type="match status" value="1"/>
</dbReference>
<dbReference type="SUPFAM" id="SSF63882">
    <property type="entry name" value="MoeA N-terminal region -like"/>
    <property type="match status" value="1"/>
</dbReference>
<evidence type="ECO:0000313" key="14">
    <source>
        <dbReference type="Proteomes" id="UP000431080"/>
    </source>
</evidence>
<dbReference type="NCBIfam" id="NF045515">
    <property type="entry name" value="Glp_gephyrin"/>
    <property type="match status" value="1"/>
</dbReference>
<dbReference type="Pfam" id="PF03454">
    <property type="entry name" value="MoeA_C"/>
    <property type="match status" value="1"/>
</dbReference>
<dbReference type="Pfam" id="PF00994">
    <property type="entry name" value="MoCF_biosynth"/>
    <property type="match status" value="1"/>
</dbReference>
<comment type="catalytic activity">
    <reaction evidence="10">
        <text>adenylyl-molybdopterin + molybdate = Mo-molybdopterin + AMP + H(+)</text>
        <dbReference type="Rhea" id="RHEA:35047"/>
        <dbReference type="ChEBI" id="CHEBI:15378"/>
        <dbReference type="ChEBI" id="CHEBI:36264"/>
        <dbReference type="ChEBI" id="CHEBI:62727"/>
        <dbReference type="ChEBI" id="CHEBI:71302"/>
        <dbReference type="ChEBI" id="CHEBI:456215"/>
        <dbReference type="EC" id="2.10.1.1"/>
    </reaction>
</comment>
<protein>
    <recommendedName>
        <fullName evidence="11">Molybdopterin molybdenumtransferase</fullName>
        <ecNumber evidence="11">2.10.1.1</ecNumber>
    </recommendedName>
</protein>
<dbReference type="EMBL" id="WJIF01000010">
    <property type="protein sequence ID" value="MRG61147.1"/>
    <property type="molecule type" value="Genomic_DNA"/>
</dbReference>
<keyword evidence="14" id="KW-1185">Reference proteome</keyword>
<keyword evidence="8 11" id="KW-0460">Magnesium</keyword>
<dbReference type="GO" id="GO:0046872">
    <property type="term" value="F:metal ion binding"/>
    <property type="evidence" value="ECO:0007669"/>
    <property type="project" value="UniProtKB-UniRule"/>
</dbReference>
<dbReference type="InterPro" id="IPR036425">
    <property type="entry name" value="MoaB/Mog-like_dom_sf"/>
</dbReference>
<dbReference type="InterPro" id="IPR038987">
    <property type="entry name" value="MoeA-like"/>
</dbReference>
<dbReference type="Gene3D" id="2.170.190.11">
    <property type="entry name" value="Molybdopterin biosynthesis moea protein, domain 3"/>
    <property type="match status" value="1"/>
</dbReference>